<dbReference type="Proteomes" id="UP000308600">
    <property type="component" value="Unassembled WGS sequence"/>
</dbReference>
<keyword evidence="2" id="KW-1185">Reference proteome</keyword>
<evidence type="ECO:0000313" key="1">
    <source>
        <dbReference type="EMBL" id="TFK69311.1"/>
    </source>
</evidence>
<organism evidence="1 2">
    <name type="scientific">Pluteus cervinus</name>
    <dbReference type="NCBI Taxonomy" id="181527"/>
    <lineage>
        <taxon>Eukaryota</taxon>
        <taxon>Fungi</taxon>
        <taxon>Dikarya</taxon>
        <taxon>Basidiomycota</taxon>
        <taxon>Agaricomycotina</taxon>
        <taxon>Agaricomycetes</taxon>
        <taxon>Agaricomycetidae</taxon>
        <taxon>Agaricales</taxon>
        <taxon>Pluteineae</taxon>
        <taxon>Pluteaceae</taxon>
        <taxon>Pluteus</taxon>
    </lineage>
</organism>
<accession>A0ACD3AUL3</accession>
<evidence type="ECO:0000313" key="2">
    <source>
        <dbReference type="Proteomes" id="UP000308600"/>
    </source>
</evidence>
<dbReference type="EMBL" id="ML208333">
    <property type="protein sequence ID" value="TFK69311.1"/>
    <property type="molecule type" value="Genomic_DNA"/>
</dbReference>
<protein>
    <submittedName>
        <fullName evidence="1">Uncharacterized protein</fullName>
    </submittedName>
</protein>
<name>A0ACD3AUL3_9AGAR</name>
<gene>
    <name evidence="1" type="ORF">BDN72DRAFT_840615</name>
</gene>
<reference evidence="1 2" key="1">
    <citation type="journal article" date="2019" name="Nat. Ecol. Evol.">
        <title>Megaphylogeny resolves global patterns of mushroom evolution.</title>
        <authorList>
            <person name="Varga T."/>
            <person name="Krizsan K."/>
            <person name="Foldi C."/>
            <person name="Dima B."/>
            <person name="Sanchez-Garcia M."/>
            <person name="Sanchez-Ramirez S."/>
            <person name="Szollosi G.J."/>
            <person name="Szarkandi J.G."/>
            <person name="Papp V."/>
            <person name="Albert L."/>
            <person name="Andreopoulos W."/>
            <person name="Angelini C."/>
            <person name="Antonin V."/>
            <person name="Barry K.W."/>
            <person name="Bougher N.L."/>
            <person name="Buchanan P."/>
            <person name="Buyck B."/>
            <person name="Bense V."/>
            <person name="Catcheside P."/>
            <person name="Chovatia M."/>
            <person name="Cooper J."/>
            <person name="Damon W."/>
            <person name="Desjardin D."/>
            <person name="Finy P."/>
            <person name="Geml J."/>
            <person name="Haridas S."/>
            <person name="Hughes K."/>
            <person name="Justo A."/>
            <person name="Karasinski D."/>
            <person name="Kautmanova I."/>
            <person name="Kiss B."/>
            <person name="Kocsube S."/>
            <person name="Kotiranta H."/>
            <person name="LaButti K.M."/>
            <person name="Lechner B.E."/>
            <person name="Liimatainen K."/>
            <person name="Lipzen A."/>
            <person name="Lukacs Z."/>
            <person name="Mihaltcheva S."/>
            <person name="Morgado L.N."/>
            <person name="Niskanen T."/>
            <person name="Noordeloos M.E."/>
            <person name="Ohm R.A."/>
            <person name="Ortiz-Santana B."/>
            <person name="Ovrebo C."/>
            <person name="Racz N."/>
            <person name="Riley R."/>
            <person name="Savchenko A."/>
            <person name="Shiryaev A."/>
            <person name="Soop K."/>
            <person name="Spirin V."/>
            <person name="Szebenyi C."/>
            <person name="Tomsovsky M."/>
            <person name="Tulloss R.E."/>
            <person name="Uehling J."/>
            <person name="Grigoriev I.V."/>
            <person name="Vagvolgyi C."/>
            <person name="Papp T."/>
            <person name="Martin F.M."/>
            <person name="Miettinen O."/>
            <person name="Hibbett D.S."/>
            <person name="Nagy L.G."/>
        </authorList>
    </citation>
    <scope>NUCLEOTIDE SEQUENCE [LARGE SCALE GENOMIC DNA]</scope>
    <source>
        <strain evidence="1 2">NL-1719</strain>
    </source>
</reference>
<proteinExistence type="predicted"/>
<sequence>MPDFGDENLVQCANSNGFQCPPSGDDGGGGGDETIQDCDSGAGTGGVDITCALASFIVTVIDVEEKGYDGVLALAGRYELTCRVFSVRMASFIVTRIDV</sequence>